<keyword evidence="4" id="KW-1185">Reference proteome</keyword>
<dbReference type="SUPFAM" id="SSF81901">
    <property type="entry name" value="HCP-like"/>
    <property type="match status" value="1"/>
</dbReference>
<dbReference type="GO" id="GO:0004674">
    <property type="term" value="F:protein serine/threonine kinase activity"/>
    <property type="evidence" value="ECO:0007669"/>
    <property type="project" value="TreeGrafter"/>
</dbReference>
<accession>A0A0C3GC00</accession>
<dbReference type="InterPro" id="IPR011990">
    <property type="entry name" value="TPR-like_helical_dom_sf"/>
</dbReference>
<dbReference type="HOGENOM" id="CLU_255262_0_0_1"/>
<dbReference type="SUPFAM" id="SSF48452">
    <property type="entry name" value="TPR-like"/>
    <property type="match status" value="1"/>
</dbReference>
<organism evidence="3 4">
    <name type="scientific">Piloderma croceum (strain F 1598)</name>
    <dbReference type="NCBI Taxonomy" id="765440"/>
    <lineage>
        <taxon>Eukaryota</taxon>
        <taxon>Fungi</taxon>
        <taxon>Dikarya</taxon>
        <taxon>Basidiomycota</taxon>
        <taxon>Agaricomycotina</taxon>
        <taxon>Agaricomycetes</taxon>
        <taxon>Agaricomycetidae</taxon>
        <taxon>Atheliales</taxon>
        <taxon>Atheliaceae</taxon>
        <taxon>Piloderma</taxon>
    </lineage>
</organism>
<dbReference type="Pfam" id="PF13374">
    <property type="entry name" value="TPR_10"/>
    <property type="match status" value="1"/>
</dbReference>
<reference evidence="3 4" key="1">
    <citation type="submission" date="2014-04" db="EMBL/GenBank/DDBJ databases">
        <authorList>
            <consortium name="DOE Joint Genome Institute"/>
            <person name="Kuo A."/>
            <person name="Tarkka M."/>
            <person name="Buscot F."/>
            <person name="Kohler A."/>
            <person name="Nagy L.G."/>
            <person name="Floudas D."/>
            <person name="Copeland A."/>
            <person name="Barry K.W."/>
            <person name="Cichocki N."/>
            <person name="Veneault-Fourrey C."/>
            <person name="LaButti K."/>
            <person name="Lindquist E.A."/>
            <person name="Lipzen A."/>
            <person name="Lundell T."/>
            <person name="Morin E."/>
            <person name="Murat C."/>
            <person name="Sun H."/>
            <person name="Tunlid A."/>
            <person name="Henrissat B."/>
            <person name="Grigoriev I.V."/>
            <person name="Hibbett D.S."/>
            <person name="Martin F."/>
            <person name="Nordberg H.P."/>
            <person name="Cantor M.N."/>
            <person name="Hua S.X."/>
        </authorList>
    </citation>
    <scope>NUCLEOTIDE SEQUENCE [LARGE SCALE GENOMIC DNA]</scope>
    <source>
        <strain evidence="3 4">F 1598</strain>
    </source>
</reference>
<dbReference type="SUPFAM" id="SSF56112">
    <property type="entry name" value="Protein kinase-like (PK-like)"/>
    <property type="match status" value="2"/>
</dbReference>
<dbReference type="Gene3D" id="1.25.40.10">
    <property type="entry name" value="Tetratricopeptide repeat domain"/>
    <property type="match status" value="3"/>
</dbReference>
<dbReference type="InterPro" id="IPR001245">
    <property type="entry name" value="Ser-Thr/Tyr_kinase_cat_dom"/>
</dbReference>
<evidence type="ECO:0000313" key="3">
    <source>
        <dbReference type="EMBL" id="KIM88171.1"/>
    </source>
</evidence>
<feature type="domain" description="Protein kinase" evidence="2">
    <location>
        <begin position="642"/>
        <end position="883"/>
    </location>
</feature>
<dbReference type="InterPro" id="IPR040976">
    <property type="entry name" value="Pkinase_fungal"/>
</dbReference>
<dbReference type="Gene3D" id="3.30.200.20">
    <property type="entry name" value="Phosphorylase Kinase, domain 1"/>
    <property type="match status" value="1"/>
</dbReference>
<evidence type="ECO:0000313" key="4">
    <source>
        <dbReference type="Proteomes" id="UP000054166"/>
    </source>
</evidence>
<gene>
    <name evidence="3" type="ORF">PILCRDRAFT_3207</name>
</gene>
<evidence type="ECO:0000256" key="1">
    <source>
        <dbReference type="SAM" id="MobiDB-lite"/>
    </source>
</evidence>
<name>A0A0C3GC00_PILCF</name>
<sequence>MARDQLSLYNICAPEHPPKAPNPGFNTDHSPSLGHISNPDADELHTSQTQPYLRNEPTAEVISGGINGFFRHVFLQDITANEANLDLSDLKYNPSQPRQAKVLLEGKLNGCIDSSSHNQFFAWPIHEAPSGFDRDRRIDLAIVPRKIPFSVDNALPSGSPPSVGNLPDVHAILACVEHTVSIGRKGLRRNRDHAYAKLNELLKCPLNLHSIVLGVHGKEMAIWYGDRSGVIEVRLAENASYVLAALAGLANLPFKRDPCVDIYRIFPSRAYKITLREAIYYGLYGKDDSVLYIADGINSRGTLVLAGIRDRPLVETDHVAAFDTATNEDRVAIKFTHLSIPWDVNLSLDGSTHSPDWTLEWEVLQILTQFAIPHTPKLVAHDEHSITTKQAREAAGLRSERYRIRTILVTQPLADSTLRKEVKKGCEIDLHLLVSVLKDVVNAHEGAWITARLAHCDISPGNIQIRQQRGILADWEFAVNIDQLHTARAVNSGTLHTMPPRLAYYMLSNICDRPPTISRTPWDEMCSVFLCFIHVILDERRNPDAPASDRETTLAHLTLRIHQLVGNFEKFCALRIRPRYKANSALVSRIQQAITVLFPNRDWSQPPPDAESLEWWSTMRDILDSFVVIPDEFVITSLDVVIHHDKKLGQGSSGPVFQADWQGTTVAIKIFGKGVPSSVFQKEIDVWKSLRHPNILQFFGACSIAESRFSVSAFKSKGNAVMYLQSNPSADCLKLLHESSLGLQYLHHNAVIHGDIKAVHFGLSKIRMHTTTVRDIPSLQGSLRWMSPEHMEHSIVNKMTDIYSFGMTIYEIMSGAPPFANTVDNALLPIISRGLRPLKPNSDDENIRCDFDESLWDLIVESWSQIPNNRPIAAAVTSRLAELRAKKPGAILDNPNAGTPCDNIGTTQPSLDESPDRPVMSKGKGGGSQDAQMGISIVADPDRASDLNNLAVILYKRFENSGQLVDLDKAIGLLEQTMSLRPSDHPDNVSSLDSLAQVYYARFEKSSQLPDLDRTIELHERALALRPPDHPRHAVYLGNLAVFVYTRFKESKQIVDLQKAIELHEQALVLLSPNHPDRTSCLYNLAVSLHARFGESGSLSDLDTAITLHEQALALRSPDNPDHAASLNYLADALRGRFENYKRLVDLDRCIELRENALALCPLGHPDCPMSLGFLAAALEIRFDHVGQLLDLNTAIELFEEANELCPSSHPNRILLLNRLATVLYTRFVLSGQSPDLDKAIETRDCEVALIVRGCHPDHPSSLNELAGTVYVRFQLSGQQSDLKRTIELLEEALALSPRGHLDCADYIRGLAIAIDARFKVLNHLSDLDKATELYEQVLDLCPAGHPDHTLSLRGLARILETWFERLNQMSDLDRAIELHQEALSA</sequence>
<dbReference type="InParanoid" id="A0A0C3GC00"/>
<dbReference type="PANTHER" id="PTHR44329">
    <property type="entry name" value="SERINE/THREONINE-PROTEIN KINASE TNNI3K-RELATED"/>
    <property type="match status" value="1"/>
</dbReference>
<dbReference type="PANTHER" id="PTHR44329:SF214">
    <property type="entry name" value="PROTEIN KINASE DOMAIN-CONTAINING PROTEIN"/>
    <property type="match status" value="1"/>
</dbReference>
<dbReference type="PROSITE" id="PS50011">
    <property type="entry name" value="PROTEIN_KINASE_DOM"/>
    <property type="match status" value="1"/>
</dbReference>
<dbReference type="GO" id="GO:0005524">
    <property type="term" value="F:ATP binding"/>
    <property type="evidence" value="ECO:0007669"/>
    <property type="project" value="InterPro"/>
</dbReference>
<protein>
    <recommendedName>
        <fullName evidence="2">Protein kinase domain-containing protein</fullName>
    </recommendedName>
</protein>
<feature type="region of interest" description="Disordered" evidence="1">
    <location>
        <begin position="906"/>
        <end position="931"/>
    </location>
</feature>
<dbReference type="InterPro" id="IPR051681">
    <property type="entry name" value="Ser/Thr_Kinases-Pseudokinases"/>
</dbReference>
<evidence type="ECO:0000259" key="2">
    <source>
        <dbReference type="PROSITE" id="PS50011"/>
    </source>
</evidence>
<dbReference type="InterPro" id="IPR000719">
    <property type="entry name" value="Prot_kinase_dom"/>
</dbReference>
<reference evidence="4" key="2">
    <citation type="submission" date="2015-01" db="EMBL/GenBank/DDBJ databases">
        <title>Evolutionary Origins and Diversification of the Mycorrhizal Mutualists.</title>
        <authorList>
            <consortium name="DOE Joint Genome Institute"/>
            <consortium name="Mycorrhizal Genomics Consortium"/>
            <person name="Kohler A."/>
            <person name="Kuo A."/>
            <person name="Nagy L.G."/>
            <person name="Floudas D."/>
            <person name="Copeland A."/>
            <person name="Barry K.W."/>
            <person name="Cichocki N."/>
            <person name="Veneault-Fourrey C."/>
            <person name="LaButti K."/>
            <person name="Lindquist E.A."/>
            <person name="Lipzen A."/>
            <person name="Lundell T."/>
            <person name="Morin E."/>
            <person name="Murat C."/>
            <person name="Riley R."/>
            <person name="Ohm R."/>
            <person name="Sun H."/>
            <person name="Tunlid A."/>
            <person name="Henrissat B."/>
            <person name="Grigoriev I.V."/>
            <person name="Hibbett D.S."/>
            <person name="Martin F."/>
        </authorList>
    </citation>
    <scope>NUCLEOTIDE SEQUENCE [LARGE SCALE GENOMIC DNA]</scope>
    <source>
        <strain evidence="4">F 1598</strain>
    </source>
</reference>
<dbReference type="Pfam" id="PF07714">
    <property type="entry name" value="PK_Tyr_Ser-Thr"/>
    <property type="match status" value="1"/>
</dbReference>
<dbReference type="Pfam" id="PF17667">
    <property type="entry name" value="Pkinase_fungal"/>
    <property type="match status" value="1"/>
</dbReference>
<dbReference type="Gene3D" id="1.10.510.10">
    <property type="entry name" value="Transferase(Phosphotransferase) domain 1"/>
    <property type="match status" value="1"/>
</dbReference>
<dbReference type="Proteomes" id="UP000054166">
    <property type="component" value="Unassembled WGS sequence"/>
</dbReference>
<proteinExistence type="predicted"/>
<dbReference type="InterPro" id="IPR011009">
    <property type="entry name" value="Kinase-like_dom_sf"/>
</dbReference>
<dbReference type="STRING" id="765440.A0A0C3GC00"/>
<dbReference type="OrthoDB" id="5584477at2759"/>
<feature type="region of interest" description="Disordered" evidence="1">
    <location>
        <begin position="12"/>
        <end position="44"/>
    </location>
</feature>
<dbReference type="EMBL" id="KN832977">
    <property type="protein sequence ID" value="KIM88171.1"/>
    <property type="molecule type" value="Genomic_DNA"/>
</dbReference>